<feature type="compositionally biased region" description="Low complexity" evidence="1">
    <location>
        <begin position="1"/>
        <end position="18"/>
    </location>
</feature>
<feature type="compositionally biased region" description="Polar residues" evidence="1">
    <location>
        <begin position="68"/>
        <end position="83"/>
    </location>
</feature>
<feature type="region of interest" description="Disordered" evidence="1">
    <location>
        <begin position="68"/>
        <end position="97"/>
    </location>
</feature>
<dbReference type="WBParaSite" id="EVEC_0000996001-mRNA-1">
    <property type="protein sequence ID" value="EVEC_0000996001-mRNA-1"/>
    <property type="gene ID" value="EVEC_0000996001"/>
</dbReference>
<evidence type="ECO:0000313" key="3">
    <source>
        <dbReference type="Proteomes" id="UP000274131"/>
    </source>
</evidence>
<reference evidence="4" key="1">
    <citation type="submission" date="2017-02" db="UniProtKB">
        <authorList>
            <consortium name="WormBaseParasite"/>
        </authorList>
    </citation>
    <scope>IDENTIFICATION</scope>
</reference>
<organism evidence="4">
    <name type="scientific">Enterobius vermicularis</name>
    <name type="common">Human pinworm</name>
    <dbReference type="NCBI Taxonomy" id="51028"/>
    <lineage>
        <taxon>Eukaryota</taxon>
        <taxon>Metazoa</taxon>
        <taxon>Ecdysozoa</taxon>
        <taxon>Nematoda</taxon>
        <taxon>Chromadorea</taxon>
        <taxon>Rhabditida</taxon>
        <taxon>Spirurina</taxon>
        <taxon>Oxyuridomorpha</taxon>
        <taxon>Oxyuroidea</taxon>
        <taxon>Oxyuridae</taxon>
        <taxon>Enterobius</taxon>
    </lineage>
</organism>
<feature type="region of interest" description="Disordered" evidence="1">
    <location>
        <begin position="1"/>
        <end position="20"/>
    </location>
</feature>
<evidence type="ECO:0000256" key="1">
    <source>
        <dbReference type="SAM" id="MobiDB-lite"/>
    </source>
</evidence>
<dbReference type="Proteomes" id="UP000274131">
    <property type="component" value="Unassembled WGS sequence"/>
</dbReference>
<dbReference type="AlphaFoldDB" id="A0A0N4VGM8"/>
<sequence>MTLSNISVSIHSPSCSSVGTQCSPPPVYENLENYGCYADCSLKSACSHSNGQYQPVCTVNDNPIYKGTTPTNDTYDPSLSSSDGSHRLKYDTMETSM</sequence>
<reference evidence="2 3" key="2">
    <citation type="submission" date="2018-10" db="EMBL/GenBank/DDBJ databases">
        <authorList>
            <consortium name="Pathogen Informatics"/>
        </authorList>
    </citation>
    <scope>NUCLEOTIDE SEQUENCE [LARGE SCALE GENOMIC DNA]</scope>
</reference>
<gene>
    <name evidence="2" type="ORF">EVEC_LOCUS9324</name>
</gene>
<dbReference type="EMBL" id="UXUI01009966">
    <property type="protein sequence ID" value="VDD94573.1"/>
    <property type="molecule type" value="Genomic_DNA"/>
</dbReference>
<keyword evidence="3" id="KW-1185">Reference proteome</keyword>
<feature type="compositionally biased region" description="Basic and acidic residues" evidence="1">
    <location>
        <begin position="84"/>
        <end position="97"/>
    </location>
</feature>
<evidence type="ECO:0000313" key="2">
    <source>
        <dbReference type="EMBL" id="VDD94573.1"/>
    </source>
</evidence>
<proteinExistence type="predicted"/>
<accession>A0A0N4VGM8</accession>
<evidence type="ECO:0000313" key="4">
    <source>
        <dbReference type="WBParaSite" id="EVEC_0000996001-mRNA-1"/>
    </source>
</evidence>
<protein>
    <submittedName>
        <fullName evidence="4">EB domain-containing protein</fullName>
    </submittedName>
</protein>
<name>A0A0N4VGM8_ENTVE</name>